<dbReference type="Proteomes" id="UP001301963">
    <property type="component" value="Plasmid lp25"/>
</dbReference>
<keyword evidence="2" id="KW-1185">Reference proteome</keyword>
<dbReference type="EMBL" id="CP179538">
    <property type="protein sequence ID" value="XPK47114.1"/>
    <property type="molecule type" value="Genomic_DNA"/>
</dbReference>
<evidence type="ECO:0000313" key="1">
    <source>
        <dbReference type="EMBL" id="XPK47114.1"/>
    </source>
</evidence>
<geneLocation type="plasmid" evidence="1 2">
    <name>lp25</name>
</geneLocation>
<gene>
    <name evidence="1" type="ORF">QIA44_05125</name>
</gene>
<proteinExistence type="predicted"/>
<organism evidence="1 2">
    <name type="scientific">Borreliella lusitaniae</name>
    <dbReference type="NCBI Taxonomy" id="100177"/>
    <lineage>
        <taxon>Bacteria</taxon>
        <taxon>Pseudomonadati</taxon>
        <taxon>Spirochaetota</taxon>
        <taxon>Spirochaetia</taxon>
        <taxon>Spirochaetales</taxon>
        <taxon>Borreliaceae</taxon>
        <taxon>Borreliella</taxon>
    </lineage>
</organism>
<reference evidence="1" key="1">
    <citation type="submission" date="2024-11" db="EMBL/GenBank/DDBJ databases">
        <title>Sequencing of Borrelia variable plasmids from multiple Borrelia sensu lato isolates.</title>
        <authorList>
            <person name="Mongodin E.F."/>
            <person name="Rudenko N."/>
            <person name="Fraser C.M."/>
            <person name="Schutzer S."/>
            <person name="Luft B."/>
            <person name="Morgan R."/>
            <person name="Casjens S."/>
            <person name="Qiu W."/>
        </authorList>
    </citation>
    <scope>NUCLEOTIDE SEQUENCE</scope>
    <source>
        <strain evidence="1">PotiB3</strain>
    </source>
</reference>
<accession>A0ACD5GMX8</accession>
<evidence type="ECO:0000313" key="2">
    <source>
        <dbReference type="Proteomes" id="UP001301963"/>
    </source>
</evidence>
<sequence length="81" mass="9668">MNNKVLLYIYNLFYKLLKKYFIKKYKSELLESASNFKNSCGVKKVEIHRLTVPLQIKFKEQNEVISKFEVLFFCNLLIGLL</sequence>
<name>A0ACD5GMX8_9SPIR</name>
<keyword evidence="1" id="KW-0614">Plasmid</keyword>
<protein>
    <submittedName>
        <fullName evidence="1">Uncharacterized protein</fullName>
    </submittedName>
</protein>